<dbReference type="KEGG" id="tca:659731"/>
<evidence type="ECO:0000256" key="6">
    <source>
        <dbReference type="ARBA" id="ARBA00023136"/>
    </source>
</evidence>
<dbReference type="PANTHER" id="PTHR16024:SF4">
    <property type="entry name" value="XK-RELATED PROTEIN"/>
    <property type="match status" value="1"/>
</dbReference>
<reference evidence="9 10" key="1">
    <citation type="journal article" date="2008" name="Nature">
        <title>The genome of the model beetle and pest Tribolium castaneum.</title>
        <authorList>
            <consortium name="Tribolium Genome Sequencing Consortium"/>
            <person name="Richards S."/>
            <person name="Gibbs R.A."/>
            <person name="Weinstock G.M."/>
            <person name="Brown S.J."/>
            <person name="Denell R."/>
            <person name="Beeman R.W."/>
            <person name="Gibbs R."/>
            <person name="Beeman R.W."/>
            <person name="Brown S.J."/>
            <person name="Bucher G."/>
            <person name="Friedrich M."/>
            <person name="Grimmelikhuijzen C.J."/>
            <person name="Klingler M."/>
            <person name="Lorenzen M."/>
            <person name="Richards S."/>
            <person name="Roth S."/>
            <person name="Schroder R."/>
            <person name="Tautz D."/>
            <person name="Zdobnov E.M."/>
            <person name="Muzny D."/>
            <person name="Gibbs R.A."/>
            <person name="Weinstock G.M."/>
            <person name="Attaway T."/>
            <person name="Bell S."/>
            <person name="Buhay C.J."/>
            <person name="Chandrabose M.N."/>
            <person name="Chavez D."/>
            <person name="Clerk-Blankenburg K.P."/>
            <person name="Cree A."/>
            <person name="Dao M."/>
            <person name="Davis C."/>
            <person name="Chacko J."/>
            <person name="Dinh H."/>
            <person name="Dugan-Rocha S."/>
            <person name="Fowler G."/>
            <person name="Garner T.T."/>
            <person name="Garnes J."/>
            <person name="Gnirke A."/>
            <person name="Hawes A."/>
            <person name="Hernandez J."/>
            <person name="Hines S."/>
            <person name="Holder M."/>
            <person name="Hume J."/>
            <person name="Jhangiani S.N."/>
            <person name="Joshi V."/>
            <person name="Khan Z.M."/>
            <person name="Jackson L."/>
            <person name="Kovar C."/>
            <person name="Kowis A."/>
            <person name="Lee S."/>
            <person name="Lewis L.R."/>
            <person name="Margolis J."/>
            <person name="Morgan M."/>
            <person name="Nazareth L.V."/>
            <person name="Nguyen N."/>
            <person name="Okwuonu G."/>
            <person name="Parker D."/>
            <person name="Richards S."/>
            <person name="Ruiz S.J."/>
            <person name="Santibanez J."/>
            <person name="Savard J."/>
            <person name="Scherer S.E."/>
            <person name="Schneider B."/>
            <person name="Sodergren E."/>
            <person name="Tautz D."/>
            <person name="Vattahil S."/>
            <person name="Villasana D."/>
            <person name="White C.S."/>
            <person name="Wright R."/>
            <person name="Park Y."/>
            <person name="Beeman R.W."/>
            <person name="Lord J."/>
            <person name="Oppert B."/>
            <person name="Lorenzen M."/>
            <person name="Brown S."/>
            <person name="Wang L."/>
            <person name="Savard J."/>
            <person name="Tautz D."/>
            <person name="Richards S."/>
            <person name="Weinstock G."/>
            <person name="Gibbs R.A."/>
            <person name="Liu Y."/>
            <person name="Worley K."/>
            <person name="Weinstock G."/>
            <person name="Elsik C.G."/>
            <person name="Reese J.T."/>
            <person name="Elhaik E."/>
            <person name="Landan G."/>
            <person name="Graur D."/>
            <person name="Arensburger P."/>
            <person name="Atkinson P."/>
            <person name="Beeman R.W."/>
            <person name="Beidler J."/>
            <person name="Brown S.J."/>
            <person name="Demuth J.P."/>
            <person name="Drury D.W."/>
            <person name="Du Y.Z."/>
            <person name="Fujiwara H."/>
            <person name="Lorenzen M."/>
            <person name="Maselli V."/>
            <person name="Osanai M."/>
            <person name="Park Y."/>
            <person name="Robertson H.M."/>
            <person name="Tu Z."/>
            <person name="Wang J.J."/>
            <person name="Wang S."/>
            <person name="Richards S."/>
            <person name="Song H."/>
            <person name="Zhang L."/>
            <person name="Sodergren E."/>
            <person name="Werner D."/>
            <person name="Stanke M."/>
            <person name="Morgenstern B."/>
            <person name="Solovyev V."/>
            <person name="Kosarev P."/>
            <person name="Brown G."/>
            <person name="Chen H.C."/>
            <person name="Ermolaeva O."/>
            <person name="Hlavina W."/>
            <person name="Kapustin Y."/>
            <person name="Kiryutin B."/>
            <person name="Kitts P."/>
            <person name="Maglott D."/>
            <person name="Pruitt K."/>
            <person name="Sapojnikov V."/>
            <person name="Souvorov A."/>
            <person name="Mackey A.J."/>
            <person name="Waterhouse R.M."/>
            <person name="Wyder S."/>
            <person name="Zdobnov E.M."/>
            <person name="Zdobnov E.M."/>
            <person name="Wyder S."/>
            <person name="Kriventseva E.V."/>
            <person name="Kadowaki T."/>
            <person name="Bork P."/>
            <person name="Aranda M."/>
            <person name="Bao R."/>
            <person name="Beermann A."/>
            <person name="Berns N."/>
            <person name="Bolognesi R."/>
            <person name="Bonneton F."/>
            <person name="Bopp D."/>
            <person name="Brown S.J."/>
            <person name="Bucher G."/>
            <person name="Butts T."/>
            <person name="Chaumot A."/>
            <person name="Denell R.E."/>
            <person name="Ferrier D.E."/>
            <person name="Friedrich M."/>
            <person name="Gordon C.M."/>
            <person name="Jindra M."/>
            <person name="Klingler M."/>
            <person name="Lan Q."/>
            <person name="Lattorff H.M."/>
            <person name="Laudet V."/>
            <person name="von Levetsow C."/>
            <person name="Liu Z."/>
            <person name="Lutz R."/>
            <person name="Lynch J.A."/>
            <person name="da Fonseca R.N."/>
            <person name="Posnien N."/>
            <person name="Reuter R."/>
            <person name="Roth S."/>
            <person name="Savard J."/>
            <person name="Schinko J.B."/>
            <person name="Schmitt C."/>
            <person name="Schoppmeier M."/>
            <person name="Schroder R."/>
            <person name="Shippy T.D."/>
            <person name="Simonnet F."/>
            <person name="Marques-Souza H."/>
            <person name="Tautz D."/>
            <person name="Tomoyasu Y."/>
            <person name="Trauner J."/>
            <person name="Van der Zee M."/>
            <person name="Vervoort M."/>
            <person name="Wittkopp N."/>
            <person name="Wimmer E.A."/>
            <person name="Yang X."/>
            <person name="Jones A.K."/>
            <person name="Sattelle D.B."/>
            <person name="Ebert P.R."/>
            <person name="Nelson D."/>
            <person name="Scott J.G."/>
            <person name="Beeman R.W."/>
            <person name="Muthukrishnan S."/>
            <person name="Kramer K.J."/>
            <person name="Arakane Y."/>
            <person name="Beeman R.W."/>
            <person name="Zhu Q."/>
            <person name="Hogenkamp D."/>
            <person name="Dixit R."/>
            <person name="Oppert B."/>
            <person name="Jiang H."/>
            <person name="Zou Z."/>
            <person name="Marshall J."/>
            <person name="Elpidina E."/>
            <person name="Vinokurov K."/>
            <person name="Oppert C."/>
            <person name="Zou Z."/>
            <person name="Evans J."/>
            <person name="Lu Z."/>
            <person name="Zhao P."/>
            <person name="Sumathipala N."/>
            <person name="Altincicek B."/>
            <person name="Vilcinskas A."/>
            <person name="Williams M."/>
            <person name="Hultmark D."/>
            <person name="Hetru C."/>
            <person name="Jiang H."/>
            <person name="Grimmelikhuijzen C.J."/>
            <person name="Hauser F."/>
            <person name="Cazzamali G."/>
            <person name="Williamson M."/>
            <person name="Park Y."/>
            <person name="Li B."/>
            <person name="Tanaka Y."/>
            <person name="Predel R."/>
            <person name="Neupert S."/>
            <person name="Schachtner J."/>
            <person name="Verleyen P."/>
            <person name="Raible F."/>
            <person name="Bork P."/>
            <person name="Friedrich M."/>
            <person name="Walden K.K."/>
            <person name="Robertson H.M."/>
            <person name="Angeli S."/>
            <person name="Foret S."/>
            <person name="Bucher G."/>
            <person name="Schuetz S."/>
            <person name="Maleszka R."/>
            <person name="Wimmer E.A."/>
            <person name="Beeman R.W."/>
            <person name="Lorenzen M."/>
            <person name="Tomoyasu Y."/>
            <person name="Miller S.C."/>
            <person name="Grossmann D."/>
            <person name="Bucher G."/>
        </authorList>
    </citation>
    <scope>NUCLEOTIDE SEQUENCE [LARGE SCALE GENOMIC DNA]</scope>
    <source>
        <strain evidence="9 10">Georgia GA2</strain>
    </source>
</reference>
<proteinExistence type="inferred from homology"/>
<feature type="transmembrane region" description="Helical" evidence="7">
    <location>
        <begin position="12"/>
        <end position="35"/>
    </location>
</feature>
<evidence type="ECO:0000256" key="8">
    <source>
        <dbReference type="SAM" id="MobiDB-lite"/>
    </source>
</evidence>
<dbReference type="InParanoid" id="D6WSC2"/>
<sequence>MAEFLPLCDLLFNVVSLAAYFCDLVFDILMVYALYERGLVLLFAQCLGAIVLATLVTQILSLHWYLVKKPSGFSKVLVIGLHVMQLGVLWRYGRLLVPVHLSSVKREVRDLCILRLVHGFLQAAPMLLLQLSLLPGTGQGPPANLVTVSAALSLFSVCWALASFSKHVQSVDRLVLTWLGVVSQLLWRAGTVTARALALSAYAASYHSWVFLVLALHWACMFLWLLSPRSPFHGQRGRKLGVCALMAAIYILAYVNLQEKPHSRTMTIFYVVMLLENCLLVGAWLSAVWLVRPIHWELIPILTIALFVIGIMFMLLYYKYFHVRRLLEKPAAPPGVFNCRFSSPSAAALYRKKKKPTSFVPPPGLAKSPSLATVAVPFWRRPLPSSSENEGSSVGSRVNIHQKLQEKKQKQLAELKIIEEEIKQGKLVGPEGADLDDRQPIPRAKRHVEPHLLSLASLNNLASYGVNLNRRPPPRAPRSRTPELLLAPRYLYCECIVPEPEAVELPGPHAPSDLESQVSLPRSYTLPREFKYYRRQRAGRPIQTVASTNSSDGDVDSADDESDCNPPPAIVRHLRRPFRHETKL</sequence>
<keyword evidence="5 7" id="KW-1133">Transmembrane helix</keyword>
<accession>D6WSC2</accession>
<evidence type="ECO:0000256" key="2">
    <source>
        <dbReference type="ARBA" id="ARBA00008789"/>
    </source>
</evidence>
<dbReference type="OrthoDB" id="6356248at2759"/>
<dbReference type="GO" id="GO:0016020">
    <property type="term" value="C:membrane"/>
    <property type="evidence" value="ECO:0000318"/>
    <property type="project" value="GO_Central"/>
</dbReference>
<feature type="transmembrane region" description="Helical" evidence="7">
    <location>
        <begin position="72"/>
        <end position="92"/>
    </location>
</feature>
<dbReference type="OMA" id="FFHVRRL"/>
<dbReference type="eggNOG" id="KOG4790">
    <property type="taxonomic scope" value="Eukaryota"/>
</dbReference>
<dbReference type="Proteomes" id="UP000007266">
    <property type="component" value="Linkage group 7"/>
</dbReference>
<name>D6WSC2_TRICA</name>
<keyword evidence="6 7" id="KW-0472">Membrane</keyword>
<evidence type="ECO:0000256" key="1">
    <source>
        <dbReference type="ARBA" id="ARBA00004651"/>
    </source>
</evidence>
<evidence type="ECO:0000313" key="9">
    <source>
        <dbReference type="EMBL" id="EFA06619.1"/>
    </source>
</evidence>
<protein>
    <recommendedName>
        <fullName evidence="7">XK-related protein</fullName>
    </recommendedName>
</protein>
<dbReference type="HOGENOM" id="CLU_017244_0_0_1"/>
<feature type="transmembrane region" description="Helical" evidence="7">
    <location>
        <begin position="113"/>
        <end position="133"/>
    </location>
</feature>
<dbReference type="AlphaFoldDB" id="D6WSC2"/>
<feature type="region of interest" description="Disordered" evidence="8">
    <location>
        <begin position="537"/>
        <end position="584"/>
    </location>
</feature>
<keyword evidence="10" id="KW-1185">Reference proteome</keyword>
<keyword evidence="3" id="KW-1003">Cell membrane</keyword>
<dbReference type="PhylomeDB" id="D6WSC2"/>
<evidence type="ECO:0000256" key="4">
    <source>
        <dbReference type="ARBA" id="ARBA00022692"/>
    </source>
</evidence>
<comment type="similarity">
    <text evidence="2 7">Belongs to the XK family.</text>
</comment>
<dbReference type="EMBL" id="KQ971352">
    <property type="protein sequence ID" value="EFA06619.1"/>
    <property type="molecule type" value="Genomic_DNA"/>
</dbReference>
<gene>
    <name evidence="9" type="primary">AUGUSTUS-3.0.2_09537</name>
    <name evidence="9" type="ORF">TcasGA2_TC009537</name>
</gene>
<dbReference type="PANTHER" id="PTHR16024">
    <property type="entry name" value="XK-RELATED PROTEIN"/>
    <property type="match status" value="1"/>
</dbReference>
<feature type="transmembrane region" description="Helical" evidence="7">
    <location>
        <begin position="298"/>
        <end position="318"/>
    </location>
</feature>
<reference evidence="9 10" key="2">
    <citation type="journal article" date="2010" name="Nucleic Acids Res.">
        <title>BeetleBase in 2010: revisions to provide comprehensive genomic information for Tribolium castaneum.</title>
        <authorList>
            <person name="Kim H.S."/>
            <person name="Murphy T."/>
            <person name="Xia J."/>
            <person name="Caragea D."/>
            <person name="Park Y."/>
            <person name="Beeman R.W."/>
            <person name="Lorenzen M.D."/>
            <person name="Butcher S."/>
            <person name="Manak J.R."/>
            <person name="Brown S.J."/>
        </authorList>
    </citation>
    <scope>GENOME REANNOTATION</scope>
    <source>
        <strain evidence="9 10">Georgia GA2</strain>
    </source>
</reference>
<dbReference type="Pfam" id="PF09815">
    <property type="entry name" value="XK-related"/>
    <property type="match status" value="1"/>
</dbReference>
<feature type="transmembrane region" description="Helical" evidence="7">
    <location>
        <begin position="145"/>
        <end position="164"/>
    </location>
</feature>
<feature type="transmembrane region" description="Helical" evidence="7">
    <location>
        <begin position="209"/>
        <end position="227"/>
    </location>
</feature>
<evidence type="ECO:0000313" key="10">
    <source>
        <dbReference type="Proteomes" id="UP000007266"/>
    </source>
</evidence>
<evidence type="ECO:0000256" key="3">
    <source>
        <dbReference type="ARBA" id="ARBA00022475"/>
    </source>
</evidence>
<feature type="transmembrane region" description="Helical" evidence="7">
    <location>
        <begin position="239"/>
        <end position="257"/>
    </location>
</feature>
<evidence type="ECO:0000256" key="5">
    <source>
        <dbReference type="ARBA" id="ARBA00022989"/>
    </source>
</evidence>
<dbReference type="GO" id="GO:0005886">
    <property type="term" value="C:plasma membrane"/>
    <property type="evidence" value="ECO:0007669"/>
    <property type="project" value="UniProtKB-SubCell"/>
</dbReference>
<keyword evidence="4 7" id="KW-0812">Transmembrane</keyword>
<comment type="subcellular location">
    <subcellularLocation>
        <location evidence="1">Cell membrane</location>
        <topology evidence="1">Multi-pass membrane protein</topology>
    </subcellularLocation>
    <subcellularLocation>
        <location evidence="7">Membrane</location>
        <topology evidence="7">Multi-pass membrane protein</topology>
    </subcellularLocation>
</comment>
<organism evidence="9 10">
    <name type="scientific">Tribolium castaneum</name>
    <name type="common">Red flour beetle</name>
    <dbReference type="NCBI Taxonomy" id="7070"/>
    <lineage>
        <taxon>Eukaryota</taxon>
        <taxon>Metazoa</taxon>
        <taxon>Ecdysozoa</taxon>
        <taxon>Arthropoda</taxon>
        <taxon>Hexapoda</taxon>
        <taxon>Insecta</taxon>
        <taxon>Pterygota</taxon>
        <taxon>Neoptera</taxon>
        <taxon>Endopterygota</taxon>
        <taxon>Coleoptera</taxon>
        <taxon>Polyphaga</taxon>
        <taxon>Cucujiformia</taxon>
        <taxon>Tenebrionidae</taxon>
        <taxon>Tenebrionidae incertae sedis</taxon>
        <taxon>Tribolium</taxon>
    </lineage>
</organism>
<feature type="transmembrane region" description="Helical" evidence="7">
    <location>
        <begin position="269"/>
        <end position="291"/>
    </location>
</feature>
<dbReference type="InterPro" id="IPR050895">
    <property type="entry name" value="XK-related_scramblase"/>
</dbReference>
<feature type="transmembrane region" description="Helical" evidence="7">
    <location>
        <begin position="42"/>
        <end position="66"/>
    </location>
</feature>
<dbReference type="InterPro" id="IPR018629">
    <property type="entry name" value="XK-rel"/>
</dbReference>
<evidence type="ECO:0000256" key="7">
    <source>
        <dbReference type="RuleBase" id="RU910716"/>
    </source>
</evidence>
<feature type="compositionally biased region" description="Acidic residues" evidence="8">
    <location>
        <begin position="553"/>
        <end position="563"/>
    </location>
</feature>